<keyword evidence="2" id="KW-0433">Leucine-rich repeat</keyword>
<organism evidence="4 5">
    <name type="scientific">Astrephomene gubernaculifera</name>
    <dbReference type="NCBI Taxonomy" id="47775"/>
    <lineage>
        <taxon>Eukaryota</taxon>
        <taxon>Viridiplantae</taxon>
        <taxon>Chlorophyta</taxon>
        <taxon>core chlorophytes</taxon>
        <taxon>Chlorophyceae</taxon>
        <taxon>CS clade</taxon>
        <taxon>Chlamydomonadales</taxon>
        <taxon>Astrephomenaceae</taxon>
        <taxon>Astrephomene</taxon>
    </lineage>
</organism>
<keyword evidence="5" id="KW-1185">Reference proteome</keyword>
<accession>A0AAD3HS68</accession>
<dbReference type="AlphaFoldDB" id="A0AAD3HS68"/>
<evidence type="ECO:0000256" key="2">
    <source>
        <dbReference type="ARBA" id="ARBA00022614"/>
    </source>
</evidence>
<gene>
    <name evidence="4" type="ORF">Agub_g12909</name>
</gene>
<dbReference type="Gene3D" id="3.80.10.10">
    <property type="entry name" value="Ribonuclease Inhibitor"/>
    <property type="match status" value="2"/>
</dbReference>
<sequence>MPALCSDNLTCGVLDEESGVGASEGYEDAALQQASEALTDDVLLLIFSFLAFDHGPEAQAASPKDAGQSFTWFRRTLPLVSRRWYTLLCGNGKYPWNSVIVSVEQEVARRRRAEASGGYAGISGASPTQGSWPPVFSPATTPQFGRPSMGQLSTLRSSKVIAWTEAHANSIRHLMLNFGSASHDFSTVEALLRAAKGLRTLRLIGAAGVGGQDSYEMLARLRGLAELHVSGLPQGFLAGTLPYVSSLSALTRLSFTPETCQFAVSVPALPTNLRSLSLNKLWIGRLPPLASAAPQLRELQLLDCFLLEGVLGALAGAPNLQLLRLDEGKLTTPAGERLGWEACRGWPQQQPLPALKTLSLRKCALRGLPAAALAAFPGLEVLDLSYNQDLGGAGSVPDAASAAAAAAAAAASLPPELAQLTALREVRLAGCGLTTVPAVLLRIPSITSLDLSSNCLTALPLPPPLAYSSATSSPVKNTSSPLPYFAGSTNSAAAAAAAASPASSYPSATRPAPIPARPGGGGAGGGSAVWGAGGLGAAAAAAAGGLMSGGGGMGGFGAVSQQPVALFADRLVRLNIAMNQFKAWPQGLRSCTSLRELVLGAPLLGHAEGELERCVAALPSLQLLEVRGEVFDWRAVRCLLGAQRQAAEAGGRPRVVVTPCEAPREGAGLGGGGAGRKGLGAHGR</sequence>
<dbReference type="SUPFAM" id="SSF52047">
    <property type="entry name" value="RNI-like"/>
    <property type="match status" value="1"/>
</dbReference>
<protein>
    <submittedName>
        <fullName evidence="4">Uncharacterized protein</fullName>
    </submittedName>
</protein>
<dbReference type="EMBL" id="BMAR01000040">
    <property type="protein sequence ID" value="GFR50660.1"/>
    <property type="molecule type" value="Genomic_DNA"/>
</dbReference>
<evidence type="ECO:0000256" key="1">
    <source>
        <dbReference type="ARBA" id="ARBA00004430"/>
    </source>
</evidence>
<proteinExistence type="predicted"/>
<dbReference type="Proteomes" id="UP001054857">
    <property type="component" value="Unassembled WGS sequence"/>
</dbReference>
<keyword evidence="3" id="KW-0677">Repeat</keyword>
<dbReference type="PANTHER" id="PTHR48051">
    <property type="match status" value="1"/>
</dbReference>
<evidence type="ECO:0000313" key="4">
    <source>
        <dbReference type="EMBL" id="GFR50660.1"/>
    </source>
</evidence>
<dbReference type="GO" id="GO:0005930">
    <property type="term" value="C:axoneme"/>
    <property type="evidence" value="ECO:0007669"/>
    <property type="project" value="UniProtKB-SubCell"/>
</dbReference>
<evidence type="ECO:0000313" key="5">
    <source>
        <dbReference type="Proteomes" id="UP001054857"/>
    </source>
</evidence>
<comment type="subcellular location">
    <subcellularLocation>
        <location evidence="1">Cytoplasm</location>
        <location evidence="1">Cytoskeleton</location>
        <location evidence="1">Cilium axoneme</location>
    </subcellularLocation>
</comment>
<dbReference type="SMART" id="SM00369">
    <property type="entry name" value="LRR_TYP"/>
    <property type="match status" value="3"/>
</dbReference>
<dbReference type="PANTHER" id="PTHR48051:SF1">
    <property type="entry name" value="RAS SUPPRESSOR PROTEIN 1"/>
    <property type="match status" value="1"/>
</dbReference>
<dbReference type="InterPro" id="IPR050216">
    <property type="entry name" value="LRR_domain-containing"/>
</dbReference>
<dbReference type="InterPro" id="IPR003591">
    <property type="entry name" value="Leu-rich_rpt_typical-subtyp"/>
</dbReference>
<comment type="caution">
    <text evidence="4">The sequence shown here is derived from an EMBL/GenBank/DDBJ whole genome shotgun (WGS) entry which is preliminary data.</text>
</comment>
<evidence type="ECO:0000256" key="3">
    <source>
        <dbReference type="ARBA" id="ARBA00022737"/>
    </source>
</evidence>
<dbReference type="InterPro" id="IPR032675">
    <property type="entry name" value="LRR_dom_sf"/>
</dbReference>
<name>A0AAD3HS68_9CHLO</name>
<reference evidence="4 5" key="1">
    <citation type="journal article" date="2021" name="Sci. Rep.">
        <title>Genome sequencing of the multicellular alga Astrephomene provides insights into convergent evolution of germ-soma differentiation.</title>
        <authorList>
            <person name="Yamashita S."/>
            <person name="Yamamoto K."/>
            <person name="Matsuzaki R."/>
            <person name="Suzuki S."/>
            <person name="Yamaguchi H."/>
            <person name="Hirooka S."/>
            <person name="Minakuchi Y."/>
            <person name="Miyagishima S."/>
            <person name="Kawachi M."/>
            <person name="Toyoda A."/>
            <person name="Nozaki H."/>
        </authorList>
    </citation>
    <scope>NUCLEOTIDE SEQUENCE [LARGE SCALE GENOMIC DNA]</scope>
    <source>
        <strain evidence="4 5">NIES-4017</strain>
    </source>
</reference>